<dbReference type="NCBIfam" id="NF033538">
    <property type="entry name" value="transpos_IS91"/>
    <property type="match status" value="1"/>
</dbReference>
<dbReference type="GO" id="GO:0004803">
    <property type="term" value="F:transposase activity"/>
    <property type="evidence" value="ECO:0007669"/>
    <property type="project" value="InterPro"/>
</dbReference>
<accession>A0A0F9VN65</accession>
<dbReference type="GO" id="GO:0006313">
    <property type="term" value="P:DNA transposition"/>
    <property type="evidence" value="ECO:0007669"/>
    <property type="project" value="InterPro"/>
</dbReference>
<dbReference type="Pfam" id="PF04986">
    <property type="entry name" value="Y2_Tnp"/>
    <property type="match status" value="1"/>
</dbReference>
<sequence>MGSEASVQEALSRFLEPQGLDAHRLRICSHLLNCRTAAMGGRQWHCNICAHDQVQYFSCRDRHCPQCQGRAIQDWSARQRADVLPVPYHHLVFTLPHQLNGWVQLHPEVIYRLLFKAVWGTLDQFGRDPKRLNGQLGMTAVLHTWGQTLTQHVHLHCLVPAGALSADGQWHAARSSYLFPVRALSRCFRGLMVSALRQAARLQQLQRVTRPHEVSQLLHALMSTEWVVYSKPCLQHTSTVIDYLARYTRRIAISNARLEQVTTQDVTLRYKDYRHGARQRRMTLAGDEFVRRFLLHVLPKGLMRVRHYGFLANRCRRTHLAAIQKTLQHMHDPAPDTVPLTDAAAIYQCHVCKQRSMVCTGILAPKQPGPWRTWPGRQERRC</sequence>
<name>A0A0F9VN65_9ZZZZ</name>
<dbReference type="InterPro" id="IPR054832">
    <property type="entry name" value="transpos_IS91"/>
</dbReference>
<evidence type="ECO:0000259" key="2">
    <source>
        <dbReference type="Pfam" id="PF14319"/>
    </source>
</evidence>
<dbReference type="PANTHER" id="PTHR37023:SF1">
    <property type="entry name" value="ISSOD25 TRANSPOSASE TNPA_ISSOD25"/>
    <property type="match status" value="1"/>
</dbReference>
<evidence type="ECO:0000313" key="3">
    <source>
        <dbReference type="EMBL" id="KKO06566.1"/>
    </source>
</evidence>
<gene>
    <name evidence="3" type="ORF">LCGC14_0063740</name>
</gene>
<evidence type="ECO:0000259" key="1">
    <source>
        <dbReference type="Pfam" id="PF04986"/>
    </source>
</evidence>
<comment type="caution">
    <text evidence="3">The sequence shown here is derived from an EMBL/GenBank/DDBJ whole genome shotgun (WGS) entry which is preliminary data.</text>
</comment>
<dbReference type="InterPro" id="IPR007069">
    <property type="entry name" value="Transposase_32"/>
</dbReference>
<reference evidence="3" key="1">
    <citation type="journal article" date="2015" name="Nature">
        <title>Complex archaea that bridge the gap between prokaryotes and eukaryotes.</title>
        <authorList>
            <person name="Spang A."/>
            <person name="Saw J.H."/>
            <person name="Jorgensen S.L."/>
            <person name="Zaremba-Niedzwiedzka K."/>
            <person name="Martijn J."/>
            <person name="Lind A.E."/>
            <person name="van Eijk R."/>
            <person name="Schleper C."/>
            <person name="Guy L."/>
            <person name="Ettema T.J."/>
        </authorList>
    </citation>
    <scope>NUCLEOTIDE SEQUENCE</scope>
</reference>
<dbReference type="InterPro" id="IPR026889">
    <property type="entry name" value="Zn_Tnp"/>
</dbReference>
<feature type="domain" description="Transposase IS801/IS1294" evidence="1">
    <location>
        <begin position="137"/>
        <end position="316"/>
    </location>
</feature>
<dbReference type="AlphaFoldDB" id="A0A0F9VN65"/>
<dbReference type="Pfam" id="PF14319">
    <property type="entry name" value="Zn_Tnp_IS91"/>
    <property type="match status" value="1"/>
</dbReference>
<dbReference type="GO" id="GO:0003677">
    <property type="term" value="F:DNA binding"/>
    <property type="evidence" value="ECO:0007669"/>
    <property type="project" value="InterPro"/>
</dbReference>
<dbReference type="EMBL" id="LAZR01000015">
    <property type="protein sequence ID" value="KKO06566.1"/>
    <property type="molecule type" value="Genomic_DNA"/>
</dbReference>
<protein>
    <submittedName>
        <fullName evidence="3">Uncharacterized protein</fullName>
    </submittedName>
</protein>
<organism evidence="3">
    <name type="scientific">marine sediment metagenome</name>
    <dbReference type="NCBI Taxonomy" id="412755"/>
    <lineage>
        <taxon>unclassified sequences</taxon>
        <taxon>metagenomes</taxon>
        <taxon>ecological metagenomes</taxon>
    </lineage>
</organism>
<dbReference type="PANTHER" id="PTHR37023">
    <property type="entry name" value="TRANSPOSASE"/>
    <property type="match status" value="1"/>
</dbReference>
<proteinExistence type="predicted"/>
<feature type="domain" description="Transposase zinc-binding" evidence="2">
    <location>
        <begin position="8"/>
        <end position="95"/>
    </location>
</feature>